<evidence type="ECO:0000259" key="8">
    <source>
        <dbReference type="PROSITE" id="PS50850"/>
    </source>
</evidence>
<dbReference type="InterPro" id="IPR020846">
    <property type="entry name" value="MFS_dom"/>
</dbReference>
<comment type="subcellular location">
    <subcellularLocation>
        <location evidence="1">Membrane</location>
        <topology evidence="1">Multi-pass membrane protein</topology>
    </subcellularLocation>
</comment>
<keyword evidence="4 7" id="KW-0812">Transmembrane</keyword>
<organism evidence="9 10">
    <name type="scientific">Aspergillus wentii DTO 134E9</name>
    <dbReference type="NCBI Taxonomy" id="1073089"/>
    <lineage>
        <taxon>Eukaryota</taxon>
        <taxon>Fungi</taxon>
        <taxon>Dikarya</taxon>
        <taxon>Ascomycota</taxon>
        <taxon>Pezizomycotina</taxon>
        <taxon>Eurotiomycetes</taxon>
        <taxon>Eurotiomycetidae</taxon>
        <taxon>Eurotiales</taxon>
        <taxon>Aspergillaceae</taxon>
        <taxon>Aspergillus</taxon>
        <taxon>Aspergillus subgen. Cremei</taxon>
    </lineage>
</organism>
<keyword evidence="5 7" id="KW-1133">Transmembrane helix</keyword>
<dbReference type="OrthoDB" id="2985014at2759"/>
<accession>A0A1L9RMS0</accession>
<keyword evidence="3" id="KW-0813">Transport</keyword>
<dbReference type="GeneID" id="63753531"/>
<name>A0A1L9RMS0_ASPWE</name>
<dbReference type="FunFam" id="1.20.1250.20:FF:000013">
    <property type="entry name" value="MFS general substrate transporter"/>
    <property type="match status" value="1"/>
</dbReference>
<evidence type="ECO:0000313" key="9">
    <source>
        <dbReference type="EMBL" id="OJJ36118.1"/>
    </source>
</evidence>
<keyword evidence="6 7" id="KW-0472">Membrane</keyword>
<dbReference type="InterPro" id="IPR036259">
    <property type="entry name" value="MFS_trans_sf"/>
</dbReference>
<evidence type="ECO:0000256" key="7">
    <source>
        <dbReference type="SAM" id="Phobius"/>
    </source>
</evidence>
<dbReference type="GO" id="GO:0016020">
    <property type="term" value="C:membrane"/>
    <property type="evidence" value="ECO:0007669"/>
    <property type="project" value="UniProtKB-SubCell"/>
</dbReference>
<dbReference type="AlphaFoldDB" id="A0A1L9RMS0"/>
<evidence type="ECO:0000256" key="1">
    <source>
        <dbReference type="ARBA" id="ARBA00004141"/>
    </source>
</evidence>
<dbReference type="PANTHER" id="PTHR43791:SF75">
    <property type="entry name" value="TRANSPORTER, PUTATIVE (AFU_ORTHOLOGUE AFUA_2G00110)-RELATED"/>
    <property type="match status" value="1"/>
</dbReference>
<proteinExistence type="inferred from homology"/>
<evidence type="ECO:0000256" key="2">
    <source>
        <dbReference type="ARBA" id="ARBA00008335"/>
    </source>
</evidence>
<dbReference type="RefSeq" id="XP_040689794.1">
    <property type="nucleotide sequence ID" value="XM_040837683.1"/>
</dbReference>
<feature type="transmembrane region" description="Helical" evidence="7">
    <location>
        <begin position="195"/>
        <end position="215"/>
    </location>
</feature>
<sequence>MDKPSAQHLEGGLKTHPVIHVSSQQQASIRRKFDRRVLPIVCILYILSYLDRGNIGNAKTAGLDKDLHLNSAQWAWVLYAFYICYILFEWTTVLWKLLPAHIYVAVLCICWGAAAMCSGAVNNMAELIVCRCFLGIFEAAFGAGAPYFLSLFYQRRELGFRVSLLLGMSPVANCFASALAYGITHIRDSLESWRYLFIIEGAPTIIFSIVVFFFLPDSPGTAKFLNETEQTHAVERLHDLDQTAKNRLEWNQVFNGLSDYKNYIHMGIHFCCNYSFAGLSNFLPTILHDMGYTSITAQGLSAPPYFASFLCCIAAALISDRYGHRGLVIAVSATIGMIGYLLLAAVQDETQTGVRYLGIWLATCGVFPALSINITWLLNNQGGDSKKGAGMAVLAVFGQCSSFVSSSVFPESEAPFYVRGCAVGCALTGMIAVLALGLYVKLLRENRRRDVLYGRVEEGVRVDVTVEGDKSAMFRYLI</sequence>
<evidence type="ECO:0000256" key="6">
    <source>
        <dbReference type="ARBA" id="ARBA00023136"/>
    </source>
</evidence>
<evidence type="ECO:0000256" key="3">
    <source>
        <dbReference type="ARBA" id="ARBA00022448"/>
    </source>
</evidence>
<dbReference type="Pfam" id="PF07690">
    <property type="entry name" value="MFS_1"/>
    <property type="match status" value="1"/>
</dbReference>
<dbReference type="SUPFAM" id="SSF103473">
    <property type="entry name" value="MFS general substrate transporter"/>
    <property type="match status" value="1"/>
</dbReference>
<feature type="transmembrane region" description="Helical" evidence="7">
    <location>
        <begin position="164"/>
        <end position="183"/>
    </location>
</feature>
<evidence type="ECO:0000256" key="4">
    <source>
        <dbReference type="ARBA" id="ARBA00022692"/>
    </source>
</evidence>
<feature type="transmembrane region" description="Helical" evidence="7">
    <location>
        <begin position="358"/>
        <end position="378"/>
    </location>
</feature>
<dbReference type="Gene3D" id="1.20.1250.20">
    <property type="entry name" value="MFS general substrate transporter like domains"/>
    <property type="match status" value="2"/>
</dbReference>
<keyword evidence="10" id="KW-1185">Reference proteome</keyword>
<gene>
    <name evidence="9" type="ORF">ASPWEDRAFT_51972</name>
</gene>
<reference evidence="10" key="1">
    <citation type="journal article" date="2017" name="Genome Biol.">
        <title>Comparative genomics reveals high biological diversity and specific adaptations in the industrially and medically important fungal genus Aspergillus.</title>
        <authorList>
            <person name="de Vries R.P."/>
            <person name="Riley R."/>
            <person name="Wiebenga A."/>
            <person name="Aguilar-Osorio G."/>
            <person name="Amillis S."/>
            <person name="Uchima C.A."/>
            <person name="Anderluh G."/>
            <person name="Asadollahi M."/>
            <person name="Askin M."/>
            <person name="Barry K."/>
            <person name="Battaglia E."/>
            <person name="Bayram O."/>
            <person name="Benocci T."/>
            <person name="Braus-Stromeyer S.A."/>
            <person name="Caldana C."/>
            <person name="Canovas D."/>
            <person name="Cerqueira G.C."/>
            <person name="Chen F."/>
            <person name="Chen W."/>
            <person name="Choi C."/>
            <person name="Clum A."/>
            <person name="Dos Santos R.A."/>
            <person name="Damasio A.R."/>
            <person name="Diallinas G."/>
            <person name="Emri T."/>
            <person name="Fekete E."/>
            <person name="Flipphi M."/>
            <person name="Freyberg S."/>
            <person name="Gallo A."/>
            <person name="Gournas C."/>
            <person name="Habgood R."/>
            <person name="Hainaut M."/>
            <person name="Harispe M.L."/>
            <person name="Henrissat B."/>
            <person name="Hilden K.S."/>
            <person name="Hope R."/>
            <person name="Hossain A."/>
            <person name="Karabika E."/>
            <person name="Karaffa L."/>
            <person name="Karanyi Z."/>
            <person name="Krasevec N."/>
            <person name="Kuo A."/>
            <person name="Kusch H."/>
            <person name="LaButti K."/>
            <person name="Lagendijk E.L."/>
            <person name="Lapidus A."/>
            <person name="Levasseur A."/>
            <person name="Lindquist E."/>
            <person name="Lipzen A."/>
            <person name="Logrieco A.F."/>
            <person name="MacCabe A."/>
            <person name="Maekelae M.R."/>
            <person name="Malavazi I."/>
            <person name="Melin P."/>
            <person name="Meyer V."/>
            <person name="Mielnichuk N."/>
            <person name="Miskei M."/>
            <person name="Molnar A.P."/>
            <person name="Mule G."/>
            <person name="Ngan C.Y."/>
            <person name="Orejas M."/>
            <person name="Orosz E."/>
            <person name="Ouedraogo J.P."/>
            <person name="Overkamp K.M."/>
            <person name="Park H.-S."/>
            <person name="Perrone G."/>
            <person name="Piumi F."/>
            <person name="Punt P.J."/>
            <person name="Ram A.F."/>
            <person name="Ramon A."/>
            <person name="Rauscher S."/>
            <person name="Record E."/>
            <person name="Riano-Pachon D.M."/>
            <person name="Robert V."/>
            <person name="Roehrig J."/>
            <person name="Ruller R."/>
            <person name="Salamov A."/>
            <person name="Salih N.S."/>
            <person name="Samson R.A."/>
            <person name="Sandor E."/>
            <person name="Sanguinetti M."/>
            <person name="Schuetze T."/>
            <person name="Sepcic K."/>
            <person name="Shelest E."/>
            <person name="Sherlock G."/>
            <person name="Sophianopoulou V."/>
            <person name="Squina F.M."/>
            <person name="Sun H."/>
            <person name="Susca A."/>
            <person name="Todd R.B."/>
            <person name="Tsang A."/>
            <person name="Unkles S.E."/>
            <person name="van de Wiele N."/>
            <person name="van Rossen-Uffink D."/>
            <person name="Oliveira J.V."/>
            <person name="Vesth T.C."/>
            <person name="Visser J."/>
            <person name="Yu J.-H."/>
            <person name="Zhou M."/>
            <person name="Andersen M.R."/>
            <person name="Archer D.B."/>
            <person name="Baker S.E."/>
            <person name="Benoit I."/>
            <person name="Brakhage A.A."/>
            <person name="Braus G.H."/>
            <person name="Fischer R."/>
            <person name="Frisvad J.C."/>
            <person name="Goldman G.H."/>
            <person name="Houbraken J."/>
            <person name="Oakley B."/>
            <person name="Pocsi I."/>
            <person name="Scazzocchio C."/>
            <person name="Seiboth B."/>
            <person name="vanKuyk P.A."/>
            <person name="Wortman J."/>
            <person name="Dyer P.S."/>
            <person name="Grigoriev I.V."/>
        </authorList>
    </citation>
    <scope>NUCLEOTIDE SEQUENCE [LARGE SCALE GENOMIC DNA]</scope>
    <source>
        <strain evidence="10">DTO 134E9</strain>
    </source>
</reference>
<feature type="transmembrane region" description="Helical" evidence="7">
    <location>
        <begin position="326"/>
        <end position="346"/>
    </location>
</feature>
<dbReference type="InterPro" id="IPR011701">
    <property type="entry name" value="MFS"/>
</dbReference>
<feature type="transmembrane region" description="Helical" evidence="7">
    <location>
        <begin position="102"/>
        <end position="121"/>
    </location>
</feature>
<dbReference type="GO" id="GO:0022857">
    <property type="term" value="F:transmembrane transporter activity"/>
    <property type="evidence" value="ECO:0007669"/>
    <property type="project" value="InterPro"/>
</dbReference>
<feature type="transmembrane region" description="Helical" evidence="7">
    <location>
        <begin position="302"/>
        <end position="319"/>
    </location>
</feature>
<feature type="transmembrane region" description="Helical" evidence="7">
    <location>
        <begin position="416"/>
        <end position="440"/>
    </location>
</feature>
<comment type="similarity">
    <text evidence="2">Belongs to the major facilitator superfamily.</text>
</comment>
<feature type="transmembrane region" description="Helical" evidence="7">
    <location>
        <begin position="75"/>
        <end position="95"/>
    </location>
</feature>
<dbReference type="Proteomes" id="UP000184383">
    <property type="component" value="Unassembled WGS sequence"/>
</dbReference>
<dbReference type="PROSITE" id="PS50850">
    <property type="entry name" value="MFS"/>
    <property type="match status" value="1"/>
</dbReference>
<evidence type="ECO:0000256" key="5">
    <source>
        <dbReference type="ARBA" id="ARBA00022989"/>
    </source>
</evidence>
<dbReference type="PANTHER" id="PTHR43791">
    <property type="entry name" value="PERMEASE-RELATED"/>
    <property type="match status" value="1"/>
</dbReference>
<dbReference type="FunFam" id="1.20.1250.20:FF:000018">
    <property type="entry name" value="MFS transporter permease"/>
    <property type="match status" value="1"/>
</dbReference>
<feature type="transmembrane region" description="Helical" evidence="7">
    <location>
        <begin position="263"/>
        <end position="282"/>
    </location>
</feature>
<evidence type="ECO:0000313" key="10">
    <source>
        <dbReference type="Proteomes" id="UP000184383"/>
    </source>
</evidence>
<dbReference type="VEuPathDB" id="FungiDB:ASPWEDRAFT_51972"/>
<dbReference type="EMBL" id="KV878212">
    <property type="protein sequence ID" value="OJJ36118.1"/>
    <property type="molecule type" value="Genomic_DNA"/>
</dbReference>
<feature type="domain" description="Major facilitator superfamily (MFS) profile" evidence="8">
    <location>
        <begin position="37"/>
        <end position="447"/>
    </location>
</feature>
<protein>
    <recommendedName>
        <fullName evidence="8">Major facilitator superfamily (MFS) profile domain-containing protein</fullName>
    </recommendedName>
</protein>
<feature type="transmembrane region" description="Helical" evidence="7">
    <location>
        <begin position="133"/>
        <end position="152"/>
    </location>
</feature>